<sequence>MLKETIAPLSDAEISKITGGSGGKYYGNGVYCTKKKCYVNWGEAINSIGNNMAANWFTGGQADWNSGIK</sequence>
<dbReference type="Proteomes" id="UP001164790">
    <property type="component" value="Chromosome"/>
</dbReference>
<dbReference type="GO" id="GO:0031640">
    <property type="term" value="P:killing of cells of another organism"/>
    <property type="evidence" value="ECO:0007669"/>
    <property type="project" value="UniProtKB-KW"/>
</dbReference>
<dbReference type="GO" id="GO:0042742">
    <property type="term" value="P:defense response to bacterium"/>
    <property type="evidence" value="ECO:0007669"/>
    <property type="project" value="UniProtKB-KW"/>
</dbReference>
<dbReference type="EMBL" id="CP107523">
    <property type="protein sequence ID" value="UYN56645.1"/>
    <property type="molecule type" value="Genomic_DNA"/>
</dbReference>
<reference evidence="9" key="2">
    <citation type="submission" date="2022-10" db="EMBL/GenBank/DDBJ databases">
        <title>Comparative genomic analysis and in-vitro probiotic properties of the potential probiotic L. chiayiensis AACE 3.</title>
        <authorList>
            <person name="Kang X."/>
        </authorList>
    </citation>
    <scope>NUCLEOTIDE SEQUENCE</scope>
    <source>
        <strain evidence="9">AACE 3</strain>
    </source>
</reference>
<evidence type="ECO:0000313" key="8">
    <source>
        <dbReference type="EMBL" id="RXT24942.1"/>
    </source>
</evidence>
<dbReference type="Proteomes" id="UP000290475">
    <property type="component" value="Unassembled WGS sequence"/>
</dbReference>
<keyword evidence="3" id="KW-0964">Secreted</keyword>
<evidence type="ECO:0000256" key="6">
    <source>
        <dbReference type="ARBA" id="ARBA00023048"/>
    </source>
</evidence>
<name>A0A4Q1U0B4_9LACO</name>
<evidence type="ECO:0000256" key="1">
    <source>
        <dbReference type="ARBA" id="ARBA00004613"/>
    </source>
</evidence>
<proteinExistence type="inferred from homology"/>
<evidence type="ECO:0000256" key="2">
    <source>
        <dbReference type="ARBA" id="ARBA00007999"/>
    </source>
</evidence>
<organism evidence="8 10">
    <name type="scientific">Lacticaseibacillus chiayiensis</name>
    <dbReference type="NCBI Taxonomy" id="2100821"/>
    <lineage>
        <taxon>Bacteria</taxon>
        <taxon>Bacillati</taxon>
        <taxon>Bacillota</taxon>
        <taxon>Bacilli</taxon>
        <taxon>Lactobacillales</taxon>
        <taxon>Lactobacillaceae</taxon>
        <taxon>Lacticaseibacillus</taxon>
    </lineage>
</organism>
<reference evidence="8 10" key="1">
    <citation type="submission" date="2017-01" db="EMBL/GenBank/DDBJ databases">
        <title>Lactobacillus chiayiensis sp. nov., a lactic acid bacterium isolated from compost.</title>
        <authorList>
            <person name="Huang C.-H."/>
        </authorList>
    </citation>
    <scope>NUCLEOTIDE SEQUENCE [LARGE SCALE GENOMIC DNA]</scope>
    <source>
        <strain evidence="10">chh01</strain>
        <strain evidence="8">Chh01</strain>
    </source>
</reference>
<keyword evidence="7" id="KW-1015">Disulfide bond</keyword>
<evidence type="ECO:0000313" key="9">
    <source>
        <dbReference type="EMBL" id="UYN56645.1"/>
    </source>
</evidence>
<dbReference type="InterPro" id="IPR002633">
    <property type="entry name" value="Bacteriocin_IIa"/>
</dbReference>
<dbReference type="OrthoDB" id="2226259at2"/>
<dbReference type="GO" id="GO:0005576">
    <property type="term" value="C:extracellular region"/>
    <property type="evidence" value="ECO:0007669"/>
    <property type="project" value="UniProtKB-SubCell"/>
</dbReference>
<dbReference type="InterPro" id="IPR023388">
    <property type="entry name" value="Bacteriocin_IIa_dom_sf"/>
</dbReference>
<dbReference type="Gene3D" id="1.20.5.130">
    <property type="match status" value="1"/>
</dbReference>
<dbReference type="SMR" id="A0A4Q1U0B4"/>
<keyword evidence="6" id="KW-0078">Bacteriocin</keyword>
<dbReference type="EMBL" id="MSSM01000015">
    <property type="protein sequence ID" value="RXT24942.1"/>
    <property type="molecule type" value="Genomic_DNA"/>
</dbReference>
<dbReference type="InterPro" id="IPR023384">
    <property type="entry name" value="Bacteriocin_IIa_CS"/>
</dbReference>
<evidence type="ECO:0000256" key="4">
    <source>
        <dbReference type="ARBA" id="ARBA00022529"/>
    </source>
</evidence>
<dbReference type="Pfam" id="PF01721">
    <property type="entry name" value="Bacteriocin_II"/>
    <property type="match status" value="1"/>
</dbReference>
<evidence type="ECO:0000313" key="11">
    <source>
        <dbReference type="Proteomes" id="UP001164790"/>
    </source>
</evidence>
<evidence type="ECO:0000256" key="7">
    <source>
        <dbReference type="ARBA" id="ARBA00023157"/>
    </source>
</evidence>
<keyword evidence="11" id="KW-1185">Reference proteome</keyword>
<dbReference type="AlphaFoldDB" id="A0A4Q1U0B4"/>
<keyword evidence="5" id="KW-0044">Antibiotic</keyword>
<dbReference type="RefSeq" id="WP_129301755.1">
    <property type="nucleotide sequence ID" value="NZ_CP074378.1"/>
</dbReference>
<comment type="subcellular location">
    <subcellularLocation>
        <location evidence="1">Secreted</location>
    </subcellularLocation>
</comment>
<dbReference type="PROSITE" id="PS60030">
    <property type="entry name" value="BACTERIOCIN_IIA"/>
    <property type="match status" value="1"/>
</dbReference>
<gene>
    <name evidence="8" type="ORF">BVJ53_06755</name>
    <name evidence="9" type="ORF">OFW50_00630</name>
</gene>
<evidence type="ECO:0000256" key="3">
    <source>
        <dbReference type="ARBA" id="ARBA00022525"/>
    </source>
</evidence>
<evidence type="ECO:0000313" key="10">
    <source>
        <dbReference type="Proteomes" id="UP000290475"/>
    </source>
</evidence>
<accession>A0A4Q1U0B4</accession>
<comment type="similarity">
    <text evidence="2">Belongs to the bacteriocin class IIA/YGNGV family.</text>
</comment>
<keyword evidence="4" id="KW-0929">Antimicrobial</keyword>
<evidence type="ECO:0000256" key="5">
    <source>
        <dbReference type="ARBA" id="ARBA00023022"/>
    </source>
</evidence>
<protein>
    <submittedName>
        <fullName evidence="8 9">Bacteriocin</fullName>
    </submittedName>
</protein>